<organism evidence="8 9">
    <name type="scientific">Candidatus Zambryskibacteria bacterium RIFCSPLOWO2_12_FULL_39_23</name>
    <dbReference type="NCBI Taxonomy" id="1802776"/>
    <lineage>
        <taxon>Bacteria</taxon>
        <taxon>Candidatus Zambryskiibacteriota</taxon>
    </lineage>
</organism>
<dbReference type="SUPFAM" id="SSF52540">
    <property type="entry name" value="P-loop containing nucleoside triphosphate hydrolases"/>
    <property type="match status" value="1"/>
</dbReference>
<dbReference type="AlphaFoldDB" id="A0A1G2USQ6"/>
<dbReference type="PRINTS" id="PR00094">
    <property type="entry name" value="ADENYLTKNASE"/>
</dbReference>
<dbReference type="InterPro" id="IPR003593">
    <property type="entry name" value="AAA+_ATPase"/>
</dbReference>
<comment type="caution">
    <text evidence="8">The sequence shown here is derived from an EMBL/GenBank/DDBJ whole genome shotgun (WGS) entry which is preliminary data.</text>
</comment>
<keyword evidence="3 6" id="KW-0547">Nucleotide-binding</keyword>
<dbReference type="InterPro" id="IPR027417">
    <property type="entry name" value="P-loop_NTPase"/>
</dbReference>
<dbReference type="PANTHER" id="PTHR23359">
    <property type="entry name" value="NUCLEOTIDE KINASE"/>
    <property type="match status" value="1"/>
</dbReference>
<evidence type="ECO:0000256" key="1">
    <source>
        <dbReference type="ARBA" id="ARBA00022679"/>
    </source>
</evidence>
<evidence type="ECO:0000256" key="5">
    <source>
        <dbReference type="RuleBase" id="RU003330"/>
    </source>
</evidence>
<name>A0A1G2USQ6_9BACT</name>
<reference evidence="8 9" key="1">
    <citation type="journal article" date="2016" name="Nat. Commun.">
        <title>Thousands of microbial genomes shed light on interconnected biogeochemical processes in an aquifer system.</title>
        <authorList>
            <person name="Anantharaman K."/>
            <person name="Brown C.T."/>
            <person name="Hug L.A."/>
            <person name="Sharon I."/>
            <person name="Castelle C.J."/>
            <person name="Probst A.J."/>
            <person name="Thomas B.C."/>
            <person name="Singh A."/>
            <person name="Wilkins M.J."/>
            <person name="Karaoz U."/>
            <person name="Brodie E.L."/>
            <person name="Williams K.H."/>
            <person name="Hubbard S.S."/>
            <person name="Banfield J.F."/>
        </authorList>
    </citation>
    <scope>NUCLEOTIDE SEQUENCE [LARGE SCALE GENOMIC DNA]</scope>
</reference>
<comment type="catalytic activity">
    <reaction evidence="6">
        <text>AMP + ATP = 2 ADP</text>
        <dbReference type="Rhea" id="RHEA:12973"/>
        <dbReference type="ChEBI" id="CHEBI:30616"/>
        <dbReference type="ChEBI" id="CHEBI:456215"/>
        <dbReference type="ChEBI" id="CHEBI:456216"/>
        <dbReference type="EC" id="2.7.4.3"/>
    </reaction>
</comment>
<evidence type="ECO:0000256" key="6">
    <source>
        <dbReference type="RuleBase" id="RU003331"/>
    </source>
</evidence>
<dbReference type="Gene3D" id="3.40.50.300">
    <property type="entry name" value="P-loop containing nucleotide triphosphate hydrolases"/>
    <property type="match status" value="1"/>
</dbReference>
<dbReference type="EC" id="2.7.4.3" evidence="6"/>
<evidence type="ECO:0000256" key="2">
    <source>
        <dbReference type="ARBA" id="ARBA00022727"/>
    </source>
</evidence>
<comment type="similarity">
    <text evidence="5">Belongs to the adenylate kinase family.</text>
</comment>
<keyword evidence="1 5" id="KW-0808">Transferase</keyword>
<sequence>MTPQTFIFMGRSGCGKGTQADLLKKYLKEKDPNAEIFYIETGANFREFVKGQKYSNQLANKIYKNGERQPDFLAIWMWAHIILNDFKGTEHLFFDGITRSLPEAMAFTTALEFYERKATVIFINVSREWSEARLLARGRADDKSEAEVIKRLNWFDRDSIPALGYFKVNDRYNVLQMDGEKTIEEVHYDIVQKLGW</sequence>
<comment type="subunit">
    <text evidence="6">Monomer.</text>
</comment>
<evidence type="ECO:0000313" key="8">
    <source>
        <dbReference type="EMBL" id="OHB12421.1"/>
    </source>
</evidence>
<dbReference type="GO" id="GO:0005737">
    <property type="term" value="C:cytoplasm"/>
    <property type="evidence" value="ECO:0007669"/>
    <property type="project" value="UniProtKB-SubCell"/>
</dbReference>
<dbReference type="InterPro" id="IPR000850">
    <property type="entry name" value="Adenylat/UMP-CMP_kin"/>
</dbReference>
<keyword evidence="4 5" id="KW-0418">Kinase</keyword>
<dbReference type="GO" id="GO:0004017">
    <property type="term" value="F:AMP kinase activity"/>
    <property type="evidence" value="ECO:0007669"/>
    <property type="project" value="UniProtKB-EC"/>
</dbReference>
<evidence type="ECO:0000259" key="7">
    <source>
        <dbReference type="SMART" id="SM00382"/>
    </source>
</evidence>
<feature type="domain" description="AAA+ ATPase" evidence="7">
    <location>
        <begin position="2"/>
        <end position="150"/>
    </location>
</feature>
<dbReference type="SMART" id="SM00382">
    <property type="entry name" value="AAA"/>
    <property type="match status" value="1"/>
</dbReference>
<evidence type="ECO:0000313" key="9">
    <source>
        <dbReference type="Proteomes" id="UP000176558"/>
    </source>
</evidence>
<dbReference type="EMBL" id="MHWT01000016">
    <property type="protein sequence ID" value="OHB12421.1"/>
    <property type="molecule type" value="Genomic_DNA"/>
</dbReference>
<keyword evidence="6" id="KW-0067">ATP-binding</keyword>
<proteinExistence type="inferred from homology"/>
<dbReference type="GO" id="GO:0005524">
    <property type="term" value="F:ATP binding"/>
    <property type="evidence" value="ECO:0007669"/>
    <property type="project" value="UniProtKB-KW"/>
</dbReference>
<gene>
    <name evidence="8" type="ORF">A3G99_02465</name>
</gene>
<comment type="subcellular location">
    <subcellularLocation>
        <location evidence="6">Cytoplasm</location>
    </subcellularLocation>
</comment>
<protein>
    <recommendedName>
        <fullName evidence="6">Adenylate kinase</fullName>
        <ecNumber evidence="6">2.7.4.3</ecNumber>
    </recommendedName>
</protein>
<dbReference type="Proteomes" id="UP000176558">
    <property type="component" value="Unassembled WGS sequence"/>
</dbReference>
<evidence type="ECO:0000256" key="4">
    <source>
        <dbReference type="ARBA" id="ARBA00022777"/>
    </source>
</evidence>
<evidence type="ECO:0000256" key="3">
    <source>
        <dbReference type="ARBA" id="ARBA00022741"/>
    </source>
</evidence>
<accession>A0A1G2USQ6</accession>
<dbReference type="Pfam" id="PF00406">
    <property type="entry name" value="ADK"/>
    <property type="match status" value="1"/>
</dbReference>
<keyword evidence="2" id="KW-0545">Nucleotide biosynthesis</keyword>